<dbReference type="PIRSF" id="PIRSF003078">
    <property type="entry name" value="GidB"/>
    <property type="match status" value="1"/>
</dbReference>
<dbReference type="SUPFAM" id="SSF53335">
    <property type="entry name" value="S-adenosyl-L-methionine-dependent methyltransferases"/>
    <property type="match status" value="1"/>
</dbReference>
<reference evidence="7" key="1">
    <citation type="journal article" date="2014" name="Int. J. Syst. Evol. Microbiol.">
        <title>Complete genome sequence of Corynebacterium casei LMG S-19264T (=DSM 44701T), isolated from a smear-ripened cheese.</title>
        <authorList>
            <consortium name="US DOE Joint Genome Institute (JGI-PGF)"/>
            <person name="Walter F."/>
            <person name="Albersmeier A."/>
            <person name="Kalinowski J."/>
            <person name="Ruckert C."/>
        </authorList>
    </citation>
    <scope>NUCLEOTIDE SEQUENCE</scope>
    <source>
        <strain evidence="7">JCM 14719</strain>
    </source>
</reference>
<organism evidence="7 8">
    <name type="scientific">Calditerricola satsumensis</name>
    <dbReference type="NCBI Taxonomy" id="373054"/>
    <lineage>
        <taxon>Bacteria</taxon>
        <taxon>Bacillati</taxon>
        <taxon>Bacillota</taxon>
        <taxon>Bacilli</taxon>
        <taxon>Bacillales</taxon>
        <taxon>Bacillaceae</taxon>
        <taxon>Calditerricola</taxon>
    </lineage>
</organism>
<dbReference type="RefSeq" id="WP_054668958.1">
    <property type="nucleotide sequence ID" value="NZ_BMOF01000012.1"/>
</dbReference>
<comment type="similarity">
    <text evidence="6">Belongs to the methyltransferase superfamily. RNA methyltransferase RsmG family.</text>
</comment>
<dbReference type="HAMAP" id="MF_00074">
    <property type="entry name" value="16SrRNA_methyltr_G"/>
    <property type="match status" value="1"/>
</dbReference>
<dbReference type="InterPro" id="IPR029063">
    <property type="entry name" value="SAM-dependent_MTases_sf"/>
</dbReference>
<keyword evidence="5 6" id="KW-0949">S-adenosyl-L-methionine</keyword>
<dbReference type="EMBL" id="BMOF01000012">
    <property type="protein sequence ID" value="GGJ97290.1"/>
    <property type="molecule type" value="Genomic_DNA"/>
</dbReference>
<feature type="binding site" evidence="6">
    <location>
        <position position="76"/>
    </location>
    <ligand>
        <name>S-adenosyl-L-methionine</name>
        <dbReference type="ChEBI" id="CHEBI:59789"/>
    </ligand>
</feature>
<reference evidence="7" key="2">
    <citation type="submission" date="2020-09" db="EMBL/GenBank/DDBJ databases">
        <authorList>
            <person name="Sun Q."/>
            <person name="Ohkuma M."/>
        </authorList>
    </citation>
    <scope>NUCLEOTIDE SEQUENCE</scope>
    <source>
        <strain evidence="7">JCM 14719</strain>
    </source>
</reference>
<proteinExistence type="inferred from homology"/>
<protein>
    <recommendedName>
        <fullName evidence="6">Ribosomal RNA small subunit methyltransferase G</fullName>
        <ecNumber evidence="6">2.1.1.-</ecNumber>
    </recommendedName>
    <alternativeName>
        <fullName evidence="6">16S rRNA 7-methylguanosine methyltransferase</fullName>
        <shortName evidence="6">16S rRNA m7G methyltransferase</shortName>
    </alternativeName>
</protein>
<evidence type="ECO:0000256" key="1">
    <source>
        <dbReference type="ARBA" id="ARBA00022490"/>
    </source>
</evidence>
<dbReference type="CDD" id="cd02440">
    <property type="entry name" value="AdoMet_MTases"/>
    <property type="match status" value="1"/>
</dbReference>
<dbReference type="AlphaFoldDB" id="A0A8J3BCN5"/>
<sequence>MAFDLTQALAERGWALTAAQREAFDRYYRLLVAWNERVNLTAITDPEGVALKHFYDSLTPAFYTDFSGISSLVDIGSGAGFPGLPLKLRFPHLALTIVDSLKKRIAFLEEAVRELGLSGVTLIHGRAEAVGRDPAHRERYDVAIARAVARLNVLGELCLPFVRVGGLFIAMKGSDVDDEVREAQGAIATLGGSLERIERFALPANGGGRTLLFIAKRSPTPAAYPRKPGMPEKKPLR</sequence>
<dbReference type="Gene3D" id="3.40.50.150">
    <property type="entry name" value="Vaccinia Virus protein VP39"/>
    <property type="match status" value="1"/>
</dbReference>
<keyword evidence="4 6" id="KW-0808">Transferase</keyword>
<evidence type="ECO:0000313" key="8">
    <source>
        <dbReference type="Proteomes" id="UP000637720"/>
    </source>
</evidence>
<evidence type="ECO:0000256" key="3">
    <source>
        <dbReference type="ARBA" id="ARBA00022603"/>
    </source>
</evidence>
<keyword evidence="1 6" id="KW-0963">Cytoplasm</keyword>
<evidence type="ECO:0000256" key="5">
    <source>
        <dbReference type="ARBA" id="ARBA00022691"/>
    </source>
</evidence>
<evidence type="ECO:0000256" key="2">
    <source>
        <dbReference type="ARBA" id="ARBA00022552"/>
    </source>
</evidence>
<dbReference type="GO" id="GO:0005829">
    <property type="term" value="C:cytosol"/>
    <property type="evidence" value="ECO:0007669"/>
    <property type="project" value="TreeGrafter"/>
</dbReference>
<accession>A0A8J3BCN5</accession>
<comment type="function">
    <text evidence="6">Specifically methylates the N7 position of guanine in position 535 of 16S rRNA.</text>
</comment>
<dbReference type="PANTHER" id="PTHR31760">
    <property type="entry name" value="S-ADENOSYL-L-METHIONINE-DEPENDENT METHYLTRANSFERASES SUPERFAMILY PROTEIN"/>
    <property type="match status" value="1"/>
</dbReference>
<dbReference type="NCBIfam" id="TIGR00138">
    <property type="entry name" value="rsmG_gidB"/>
    <property type="match status" value="1"/>
</dbReference>
<dbReference type="Proteomes" id="UP000637720">
    <property type="component" value="Unassembled WGS sequence"/>
</dbReference>
<dbReference type="PANTHER" id="PTHR31760:SF0">
    <property type="entry name" value="S-ADENOSYL-L-METHIONINE-DEPENDENT METHYLTRANSFERASES SUPERFAMILY PROTEIN"/>
    <property type="match status" value="1"/>
</dbReference>
<gene>
    <name evidence="6 7" type="primary">rsmG</name>
    <name evidence="7" type="ORF">GCM10007043_08950</name>
</gene>
<feature type="binding site" evidence="6">
    <location>
        <position position="81"/>
    </location>
    <ligand>
        <name>S-adenosyl-L-methionine</name>
        <dbReference type="ChEBI" id="CHEBI:59789"/>
    </ligand>
</feature>
<dbReference type="Pfam" id="PF02527">
    <property type="entry name" value="GidB"/>
    <property type="match status" value="1"/>
</dbReference>
<evidence type="ECO:0000313" key="7">
    <source>
        <dbReference type="EMBL" id="GGJ97290.1"/>
    </source>
</evidence>
<keyword evidence="3 6" id="KW-0489">Methyltransferase</keyword>
<keyword evidence="2 6" id="KW-0698">rRNA processing</keyword>
<dbReference type="InterPro" id="IPR003682">
    <property type="entry name" value="rRNA_ssu_MeTfrase_G"/>
</dbReference>
<keyword evidence="8" id="KW-1185">Reference proteome</keyword>
<evidence type="ECO:0000256" key="4">
    <source>
        <dbReference type="ARBA" id="ARBA00022679"/>
    </source>
</evidence>
<comment type="caution">
    <text evidence="7">The sequence shown here is derived from an EMBL/GenBank/DDBJ whole genome shotgun (WGS) entry which is preliminary data.</text>
</comment>
<feature type="binding site" evidence="6">
    <location>
        <position position="146"/>
    </location>
    <ligand>
        <name>S-adenosyl-L-methionine</name>
        <dbReference type="ChEBI" id="CHEBI:59789"/>
    </ligand>
</feature>
<dbReference type="FunFam" id="3.40.50.150:FF:000041">
    <property type="entry name" value="Ribosomal RNA small subunit methyltransferase G"/>
    <property type="match status" value="1"/>
</dbReference>
<evidence type="ECO:0000256" key="6">
    <source>
        <dbReference type="HAMAP-Rule" id="MF_00074"/>
    </source>
</evidence>
<comment type="caution">
    <text evidence="6">Lacks conserved residue(s) required for the propagation of feature annotation.</text>
</comment>
<feature type="binding site" evidence="6">
    <location>
        <begin position="127"/>
        <end position="128"/>
    </location>
    <ligand>
        <name>S-adenosyl-L-methionine</name>
        <dbReference type="ChEBI" id="CHEBI:59789"/>
    </ligand>
</feature>
<dbReference type="EC" id="2.1.1.-" evidence="6"/>
<dbReference type="GO" id="GO:0070043">
    <property type="term" value="F:rRNA (guanine-N7-)-methyltransferase activity"/>
    <property type="evidence" value="ECO:0007669"/>
    <property type="project" value="UniProtKB-UniRule"/>
</dbReference>
<comment type="subcellular location">
    <subcellularLocation>
        <location evidence="6">Cytoplasm</location>
    </subcellularLocation>
</comment>
<name>A0A8J3BCN5_9BACI</name>